<feature type="transmembrane region" description="Helical" evidence="1">
    <location>
        <begin position="12"/>
        <end position="31"/>
    </location>
</feature>
<proteinExistence type="predicted"/>
<comment type="caution">
    <text evidence="2">The sequence shown here is derived from an EMBL/GenBank/DDBJ whole genome shotgun (WGS) entry which is preliminary data.</text>
</comment>
<keyword evidence="1" id="KW-0812">Transmembrane</keyword>
<dbReference type="AlphaFoldDB" id="A0A1F4W2C1"/>
<dbReference type="Proteomes" id="UP000176492">
    <property type="component" value="Unassembled WGS sequence"/>
</dbReference>
<sequence length="84" mass="9452">MKGGESEIRRLIWVAIILALILAPLETTGLLRRGYDQLRTLAASSESQSIVSKFKVELPKLSESIVDLLQRLFPKFEVGVKEVR</sequence>
<dbReference type="EMBL" id="MEVM01000195">
    <property type="protein sequence ID" value="OGC63564.1"/>
    <property type="molecule type" value="Genomic_DNA"/>
</dbReference>
<protein>
    <submittedName>
        <fullName evidence="2">Uncharacterized protein</fullName>
    </submittedName>
</protein>
<keyword evidence="1" id="KW-0472">Membrane</keyword>
<accession>A0A1F4W2C1</accession>
<organism evidence="2 3">
    <name type="scientific">candidate division WWE3 bacterium RIFCSPLOWO2_02_FULL_53_10</name>
    <dbReference type="NCBI Taxonomy" id="1802629"/>
    <lineage>
        <taxon>Bacteria</taxon>
        <taxon>Katanobacteria</taxon>
    </lineage>
</organism>
<gene>
    <name evidence="2" type="ORF">A3J33_02040</name>
</gene>
<name>A0A1F4W2C1_UNCKA</name>
<reference evidence="2 3" key="1">
    <citation type="journal article" date="2016" name="Nat. Commun.">
        <title>Thousands of microbial genomes shed light on interconnected biogeochemical processes in an aquifer system.</title>
        <authorList>
            <person name="Anantharaman K."/>
            <person name="Brown C.T."/>
            <person name="Hug L.A."/>
            <person name="Sharon I."/>
            <person name="Castelle C.J."/>
            <person name="Probst A.J."/>
            <person name="Thomas B.C."/>
            <person name="Singh A."/>
            <person name="Wilkins M.J."/>
            <person name="Karaoz U."/>
            <person name="Brodie E.L."/>
            <person name="Williams K.H."/>
            <person name="Hubbard S.S."/>
            <person name="Banfield J.F."/>
        </authorList>
    </citation>
    <scope>NUCLEOTIDE SEQUENCE [LARGE SCALE GENOMIC DNA]</scope>
</reference>
<evidence type="ECO:0000313" key="2">
    <source>
        <dbReference type="EMBL" id="OGC63564.1"/>
    </source>
</evidence>
<evidence type="ECO:0000256" key="1">
    <source>
        <dbReference type="SAM" id="Phobius"/>
    </source>
</evidence>
<keyword evidence="1" id="KW-1133">Transmembrane helix</keyword>
<evidence type="ECO:0000313" key="3">
    <source>
        <dbReference type="Proteomes" id="UP000176492"/>
    </source>
</evidence>